<keyword evidence="1" id="KW-0732">Signal</keyword>
<accession>A0A9E8NG64</accession>
<dbReference type="RefSeq" id="WP_244819729.1">
    <property type="nucleotide sequence ID" value="NZ_CP112998.1"/>
</dbReference>
<dbReference type="EMBL" id="CP112998">
    <property type="protein sequence ID" value="WAC14361.1"/>
    <property type="molecule type" value="Genomic_DNA"/>
</dbReference>
<dbReference type="KEGG" id="dpf:ON006_10475"/>
<proteinExistence type="predicted"/>
<name>A0A9E8NG64_9BACT</name>
<feature type="signal peptide" evidence="1">
    <location>
        <begin position="1"/>
        <end position="23"/>
    </location>
</feature>
<organism evidence="2 3">
    <name type="scientific">Dyadobacter pollutisoli</name>
    <dbReference type="NCBI Taxonomy" id="2910158"/>
    <lineage>
        <taxon>Bacteria</taxon>
        <taxon>Pseudomonadati</taxon>
        <taxon>Bacteroidota</taxon>
        <taxon>Cytophagia</taxon>
        <taxon>Cytophagales</taxon>
        <taxon>Spirosomataceae</taxon>
        <taxon>Dyadobacter</taxon>
    </lineage>
</organism>
<evidence type="ECO:0000313" key="3">
    <source>
        <dbReference type="Proteomes" id="UP001164653"/>
    </source>
</evidence>
<protein>
    <submittedName>
        <fullName evidence="2">Uncharacterized protein</fullName>
    </submittedName>
</protein>
<dbReference type="Proteomes" id="UP001164653">
    <property type="component" value="Chromosome"/>
</dbReference>
<gene>
    <name evidence="2" type="ORF">ON006_10475</name>
</gene>
<feature type="chain" id="PRO_5039373111" evidence="1">
    <location>
        <begin position="24"/>
        <end position="138"/>
    </location>
</feature>
<keyword evidence="3" id="KW-1185">Reference proteome</keyword>
<dbReference type="AlphaFoldDB" id="A0A9E8NG64"/>
<evidence type="ECO:0000313" key="2">
    <source>
        <dbReference type="EMBL" id="WAC14361.1"/>
    </source>
</evidence>
<sequence length="138" mass="15342">MRKTTLSTALIVLAVMMAFTAKSQSIVDPGISVHNYKHPNKAAEAKAKHSGNTVKVANFNTIERHGKQYRSRYVSNTPKYAPRPVALIVMRDYKVKGIEINPLVSPRNYKTPTYFVDKDTSQIADKSGVDSSPYPTVD</sequence>
<reference evidence="2" key="1">
    <citation type="submission" date="2022-11" db="EMBL/GenBank/DDBJ databases">
        <title>Dyadobacter pollutisoli sp. nov., isolated from plastic dumped soil.</title>
        <authorList>
            <person name="Kim J.M."/>
            <person name="Kim K.R."/>
            <person name="Lee J.K."/>
            <person name="Hao L."/>
            <person name="Jeon C.O."/>
        </authorList>
    </citation>
    <scope>NUCLEOTIDE SEQUENCE</scope>
    <source>
        <strain evidence="2">U1</strain>
    </source>
</reference>
<evidence type="ECO:0000256" key="1">
    <source>
        <dbReference type="SAM" id="SignalP"/>
    </source>
</evidence>